<dbReference type="EMBL" id="CP002175">
    <property type="protein sequence ID" value="ADO77316.1"/>
    <property type="molecule type" value="Genomic_DNA"/>
</dbReference>
<dbReference type="PATRIC" id="fig|572479.3.peg.1187"/>
<reference evidence="2" key="1">
    <citation type="submission" date="2010-10" db="EMBL/GenBank/DDBJ databases">
        <title>The complete genome of Halanaerobium praevalens DSM 2228.</title>
        <authorList>
            <consortium name="US DOE Joint Genome Institute (JGI-PGF)"/>
            <person name="Lucas S."/>
            <person name="Copeland A."/>
            <person name="Lapidus A."/>
            <person name="Glavina del Rio T."/>
            <person name="Dalin E."/>
            <person name="Tice H."/>
            <person name="Bruce D."/>
            <person name="Goodwin L."/>
            <person name="Pitluck S."/>
            <person name="Kyrpides N."/>
            <person name="Mavromatis K."/>
            <person name="Ivanova N."/>
            <person name="Ovchinnikova G."/>
            <person name="Chertkov O."/>
            <person name="Detter J.C."/>
            <person name="Han C."/>
            <person name="Larimer F."/>
            <person name="Land M."/>
            <person name="Hauser L."/>
            <person name="Markowitz V."/>
            <person name="Cheng J.-F."/>
            <person name="Hugenholtz P."/>
            <person name="Woyke T."/>
            <person name="Wu D."/>
            <person name="Tindall B."/>
            <person name="Pomrenke H.G."/>
            <person name="Brambilla E."/>
            <person name="Klenk H.-P."/>
            <person name="Eisen J.A."/>
        </authorList>
    </citation>
    <scope>NUCLEOTIDE SEQUENCE [LARGE SCALE GENOMIC DNA]</scope>
    <source>
        <strain evidence="2">ATCC 33744 / DSM 2228 / GSL</strain>
    </source>
</reference>
<dbReference type="HOGENOM" id="CLU_3217001_0_0_9"/>
<name>E3DM38_HALPG</name>
<evidence type="ECO:0000313" key="2">
    <source>
        <dbReference type="Proteomes" id="UP000006866"/>
    </source>
</evidence>
<protein>
    <submittedName>
        <fullName evidence="1">Uncharacterized protein</fullName>
    </submittedName>
</protein>
<evidence type="ECO:0000313" key="1">
    <source>
        <dbReference type="EMBL" id="ADO77316.1"/>
    </source>
</evidence>
<dbReference type="KEGG" id="hpk:Hprae_1176"/>
<proteinExistence type="predicted"/>
<dbReference type="InterPro" id="IPR013321">
    <property type="entry name" value="Arc_rbn_hlx_hlx"/>
</dbReference>
<dbReference type="Gene3D" id="1.10.1220.10">
    <property type="entry name" value="Met repressor-like"/>
    <property type="match status" value="1"/>
</dbReference>
<dbReference type="GO" id="GO:0006355">
    <property type="term" value="P:regulation of DNA-templated transcription"/>
    <property type="evidence" value="ECO:0007669"/>
    <property type="project" value="InterPro"/>
</dbReference>
<sequence>MSIKVSLNAKIDKKLHKKLKINLLKDDLTYKDWLIKQINEYIEE</sequence>
<accession>E3DM38</accession>
<gene>
    <name evidence="1" type="ordered locus">Hprae_1176</name>
</gene>
<dbReference type="Proteomes" id="UP000006866">
    <property type="component" value="Chromosome"/>
</dbReference>
<organism evidence="1 2">
    <name type="scientific">Halanaerobium praevalens (strain ATCC 33744 / DSM 2228 / GSL)</name>
    <dbReference type="NCBI Taxonomy" id="572479"/>
    <lineage>
        <taxon>Bacteria</taxon>
        <taxon>Bacillati</taxon>
        <taxon>Bacillota</taxon>
        <taxon>Clostridia</taxon>
        <taxon>Halanaerobiales</taxon>
        <taxon>Halanaerobiaceae</taxon>
        <taxon>Halanaerobium</taxon>
    </lineage>
</organism>
<keyword evidence="2" id="KW-1185">Reference proteome</keyword>
<dbReference type="RefSeq" id="WP_014553344.1">
    <property type="nucleotide sequence ID" value="NC_017455.1"/>
</dbReference>
<reference evidence="1 2" key="2">
    <citation type="journal article" date="2011" name="Stand. Genomic Sci.">
        <title>Complete genome sequence of the extremely halophilic Halanaerobium praevalens type strain (GSL).</title>
        <authorList>
            <person name="Ivanova N."/>
            <person name="Sikorski J."/>
            <person name="Chertkov O."/>
            <person name="Nolan M."/>
            <person name="Lucas S."/>
            <person name="Hammon N."/>
            <person name="Deshpande S."/>
            <person name="Cheng J.F."/>
            <person name="Tapia R."/>
            <person name="Han C."/>
            <person name="Goodwin L."/>
            <person name="Pitluck S."/>
            <person name="Huntemann M."/>
            <person name="Liolios K."/>
            <person name="Pagani I."/>
            <person name="Mavromatis K."/>
            <person name="Ovchinikova G."/>
            <person name="Pati A."/>
            <person name="Chen A."/>
            <person name="Palaniappan K."/>
            <person name="Land M."/>
            <person name="Hauser L."/>
            <person name="Brambilla E.M."/>
            <person name="Kannan K.P."/>
            <person name="Rohde M."/>
            <person name="Tindall B.J."/>
            <person name="Goker M."/>
            <person name="Detter J.C."/>
            <person name="Woyke T."/>
            <person name="Bristow J."/>
            <person name="Eisen J.A."/>
            <person name="Markowitz V."/>
            <person name="Hugenholtz P."/>
            <person name="Kyrpides N.C."/>
            <person name="Klenk H.P."/>
            <person name="Lapidus A."/>
        </authorList>
    </citation>
    <scope>NUCLEOTIDE SEQUENCE [LARGE SCALE GENOMIC DNA]</scope>
    <source>
        <strain evidence="2">ATCC 33744 / DSM 2228 / GSL</strain>
    </source>
</reference>
<dbReference type="AlphaFoldDB" id="E3DM38"/>